<accession>A0A347VQG0</accession>
<name>A0A347VQG0_9HELI</name>
<keyword evidence="2" id="KW-1185">Reference proteome</keyword>
<dbReference type="RefSeq" id="WP_034572178.1">
    <property type="nucleotide sequence ID" value="NZ_JRMP02000012.1"/>
</dbReference>
<reference evidence="1 2" key="1">
    <citation type="journal article" date="2014" name="Genome Announc.">
        <title>Draft genome sequences of eight enterohepatic helicobacter species isolated from both laboratory and wild rodents.</title>
        <authorList>
            <person name="Sheh A."/>
            <person name="Shen Z."/>
            <person name="Fox J.G."/>
        </authorList>
    </citation>
    <scope>NUCLEOTIDE SEQUENCE [LARGE SCALE GENOMIC DNA]</scope>
    <source>
        <strain evidence="1 2">MIT 97-6194</strain>
    </source>
</reference>
<dbReference type="AlphaFoldDB" id="A0A347VQG0"/>
<proteinExistence type="predicted"/>
<dbReference type="Proteomes" id="UP000029714">
    <property type="component" value="Unassembled WGS sequence"/>
</dbReference>
<dbReference type="OrthoDB" id="5329653at2"/>
<reference evidence="1 2" key="2">
    <citation type="journal article" date="2016" name="Infect. Immun.">
        <title>Helicobacter saguini, a Novel Helicobacter Isolated from Cotton-Top Tamarins with Ulcerative Colitis, Has Proinflammatory Properties and Induces Typhlocolitis and Dysplasia in Gnotobiotic IL-10-/- Mice.</title>
        <authorList>
            <person name="Shen Z."/>
            <person name="Mannion A."/>
            <person name="Whary M.T."/>
            <person name="Muthupalani S."/>
            <person name="Sheh A."/>
            <person name="Feng Y."/>
            <person name="Gong G."/>
            <person name="Vandamme P."/>
            <person name="Holcombe H.R."/>
            <person name="Paster B.J."/>
            <person name="Fox J.G."/>
        </authorList>
    </citation>
    <scope>NUCLEOTIDE SEQUENCE [LARGE SCALE GENOMIC DNA]</scope>
    <source>
        <strain evidence="1 2">MIT 97-6194</strain>
    </source>
</reference>
<dbReference type="EMBL" id="JRMP02000012">
    <property type="protein sequence ID" value="TLD93713.1"/>
    <property type="molecule type" value="Genomic_DNA"/>
</dbReference>
<comment type="caution">
    <text evidence="1">The sequence shown here is derived from an EMBL/GenBank/DDBJ whole genome shotgun (WGS) entry which is preliminary data.</text>
</comment>
<protein>
    <recommendedName>
        <fullName evidence="3">Autotransporter domain-containing protein</fullName>
    </recommendedName>
</protein>
<organism evidence="1 2">
    <name type="scientific">Helicobacter saguini</name>
    <dbReference type="NCBI Taxonomy" id="1548018"/>
    <lineage>
        <taxon>Bacteria</taxon>
        <taxon>Pseudomonadati</taxon>
        <taxon>Campylobacterota</taxon>
        <taxon>Epsilonproteobacteria</taxon>
        <taxon>Campylobacterales</taxon>
        <taxon>Helicobacteraceae</taxon>
        <taxon>Helicobacter</taxon>
    </lineage>
</organism>
<evidence type="ECO:0000313" key="1">
    <source>
        <dbReference type="EMBL" id="TLD93713.1"/>
    </source>
</evidence>
<evidence type="ECO:0000313" key="2">
    <source>
        <dbReference type="Proteomes" id="UP000029714"/>
    </source>
</evidence>
<gene>
    <name evidence="1" type="ORF">LS64_007930</name>
</gene>
<evidence type="ECO:0008006" key="3">
    <source>
        <dbReference type="Google" id="ProtNLM"/>
    </source>
</evidence>
<sequence>MPLNTNFALNYSLGYGWIVAGNYTFNDIRSHLSGYNQRIHASLGFDVRISENYAFYLKAIGRYYGLQDSKSVVLDAAANTSISYPAANSYSVMLELGVKGI</sequence>